<evidence type="ECO:0000313" key="3">
    <source>
        <dbReference type="Proteomes" id="UP001066276"/>
    </source>
</evidence>
<name>A0AAV7RZY5_PLEWA</name>
<dbReference type="Proteomes" id="UP001066276">
    <property type="component" value="Chromosome 5"/>
</dbReference>
<gene>
    <name evidence="2" type="ORF">NDU88_010022</name>
</gene>
<dbReference type="AlphaFoldDB" id="A0AAV7RZY5"/>
<keyword evidence="1" id="KW-0732">Signal</keyword>
<protein>
    <recommendedName>
        <fullName evidence="4">Secreted protein</fullName>
    </recommendedName>
</protein>
<dbReference type="EMBL" id="JANPWB010000009">
    <property type="protein sequence ID" value="KAJ1157307.1"/>
    <property type="molecule type" value="Genomic_DNA"/>
</dbReference>
<evidence type="ECO:0008006" key="4">
    <source>
        <dbReference type="Google" id="ProtNLM"/>
    </source>
</evidence>
<comment type="caution">
    <text evidence="2">The sequence shown here is derived from an EMBL/GenBank/DDBJ whole genome shotgun (WGS) entry which is preliminary data.</text>
</comment>
<organism evidence="2 3">
    <name type="scientific">Pleurodeles waltl</name>
    <name type="common">Iberian ribbed newt</name>
    <dbReference type="NCBI Taxonomy" id="8319"/>
    <lineage>
        <taxon>Eukaryota</taxon>
        <taxon>Metazoa</taxon>
        <taxon>Chordata</taxon>
        <taxon>Craniata</taxon>
        <taxon>Vertebrata</taxon>
        <taxon>Euteleostomi</taxon>
        <taxon>Amphibia</taxon>
        <taxon>Batrachia</taxon>
        <taxon>Caudata</taxon>
        <taxon>Salamandroidea</taxon>
        <taxon>Salamandridae</taxon>
        <taxon>Pleurodelinae</taxon>
        <taxon>Pleurodeles</taxon>
    </lineage>
</organism>
<feature type="signal peptide" evidence="1">
    <location>
        <begin position="1"/>
        <end position="22"/>
    </location>
</feature>
<accession>A0AAV7RZY5</accession>
<feature type="chain" id="PRO_5043485093" description="Secreted protein" evidence="1">
    <location>
        <begin position="23"/>
        <end position="163"/>
    </location>
</feature>
<evidence type="ECO:0000313" key="2">
    <source>
        <dbReference type="EMBL" id="KAJ1157307.1"/>
    </source>
</evidence>
<proteinExistence type="predicted"/>
<evidence type="ECO:0000256" key="1">
    <source>
        <dbReference type="SAM" id="SignalP"/>
    </source>
</evidence>
<keyword evidence="3" id="KW-1185">Reference proteome</keyword>
<reference evidence="2" key="1">
    <citation type="journal article" date="2022" name="bioRxiv">
        <title>Sequencing and chromosome-scale assembly of the giantPleurodeles waltlgenome.</title>
        <authorList>
            <person name="Brown T."/>
            <person name="Elewa A."/>
            <person name="Iarovenko S."/>
            <person name="Subramanian E."/>
            <person name="Araus A.J."/>
            <person name="Petzold A."/>
            <person name="Susuki M."/>
            <person name="Suzuki K.-i.T."/>
            <person name="Hayashi T."/>
            <person name="Toyoda A."/>
            <person name="Oliveira C."/>
            <person name="Osipova E."/>
            <person name="Leigh N.D."/>
            <person name="Simon A."/>
            <person name="Yun M.H."/>
        </authorList>
    </citation>
    <scope>NUCLEOTIDE SEQUENCE</scope>
    <source>
        <strain evidence="2">20211129_DDA</strain>
        <tissue evidence="2">Liver</tissue>
    </source>
</reference>
<sequence>MLGTLCRAVACCLLLCASCSLSVREKAVGARRRRRAGRRFSGGWLDTSLIKSAVLLKPRELTDLLTVKYNTHFGDEESAGRRNVTHADRCARRHAVSCRRVLPAVVCFLFPECSREGGWSAARTQGWKTLQWRLVGHKFNEINSFIETKTTHGSSYREVQHLN</sequence>